<dbReference type="PRINTS" id="PR00783">
    <property type="entry name" value="MINTRINSICP"/>
</dbReference>
<feature type="transmembrane region" description="Helical" evidence="8">
    <location>
        <begin position="187"/>
        <end position="209"/>
    </location>
</feature>
<dbReference type="AlphaFoldDB" id="A0A6M1ST76"/>
<feature type="transmembrane region" description="Helical" evidence="8">
    <location>
        <begin position="14"/>
        <end position="34"/>
    </location>
</feature>
<comment type="similarity">
    <text evidence="2 7">Belongs to the MIP/aquaporin (TC 1.A.8) family.</text>
</comment>
<dbReference type="Gene3D" id="1.20.1080.10">
    <property type="entry name" value="Glycerol uptake facilitator protein"/>
    <property type="match status" value="1"/>
</dbReference>
<dbReference type="PANTHER" id="PTHR43829:SF9">
    <property type="entry name" value="AQUAPORIN-9"/>
    <property type="match status" value="1"/>
</dbReference>
<feature type="transmembrane region" description="Helical" evidence="8">
    <location>
        <begin position="46"/>
        <end position="69"/>
    </location>
</feature>
<comment type="subcellular location">
    <subcellularLocation>
        <location evidence="1">Membrane</location>
        <topology evidence="1">Multi-pass membrane protein</topology>
    </subcellularLocation>
</comment>
<keyword evidence="4 7" id="KW-0812">Transmembrane</keyword>
<evidence type="ECO:0000256" key="4">
    <source>
        <dbReference type="ARBA" id="ARBA00022692"/>
    </source>
</evidence>
<evidence type="ECO:0000256" key="3">
    <source>
        <dbReference type="ARBA" id="ARBA00022448"/>
    </source>
</evidence>
<dbReference type="InterPro" id="IPR022357">
    <property type="entry name" value="MIP_CS"/>
</dbReference>
<proteinExistence type="inferred from homology"/>
<dbReference type="InterPro" id="IPR000425">
    <property type="entry name" value="MIP"/>
</dbReference>
<evidence type="ECO:0000313" key="10">
    <source>
        <dbReference type="Proteomes" id="UP000473278"/>
    </source>
</evidence>
<dbReference type="PROSITE" id="PS00221">
    <property type="entry name" value="MIP"/>
    <property type="match status" value="1"/>
</dbReference>
<dbReference type="Proteomes" id="UP000473278">
    <property type="component" value="Unassembled WGS sequence"/>
</dbReference>
<dbReference type="InterPro" id="IPR023271">
    <property type="entry name" value="Aquaporin-like"/>
</dbReference>
<feature type="transmembrane region" description="Helical" evidence="8">
    <location>
        <begin position="148"/>
        <end position="167"/>
    </location>
</feature>
<dbReference type="InterPro" id="IPR050363">
    <property type="entry name" value="MIP/Aquaporin"/>
</dbReference>
<feature type="transmembrane region" description="Helical" evidence="8">
    <location>
        <begin position="89"/>
        <end position="114"/>
    </location>
</feature>
<feature type="transmembrane region" description="Helical" evidence="8">
    <location>
        <begin position="236"/>
        <end position="259"/>
    </location>
</feature>
<evidence type="ECO:0000256" key="1">
    <source>
        <dbReference type="ARBA" id="ARBA00004141"/>
    </source>
</evidence>
<dbReference type="EMBL" id="JAALLT010000001">
    <property type="protein sequence ID" value="NGP75356.1"/>
    <property type="molecule type" value="Genomic_DNA"/>
</dbReference>
<keyword evidence="10" id="KW-1185">Reference proteome</keyword>
<dbReference type="Pfam" id="PF00230">
    <property type="entry name" value="MIP"/>
    <property type="match status" value="1"/>
</dbReference>
<evidence type="ECO:0000256" key="7">
    <source>
        <dbReference type="RuleBase" id="RU000477"/>
    </source>
</evidence>
<dbReference type="NCBIfam" id="TIGR00861">
    <property type="entry name" value="MIP"/>
    <property type="match status" value="1"/>
</dbReference>
<dbReference type="SUPFAM" id="SSF81338">
    <property type="entry name" value="Aquaporin-like"/>
    <property type="match status" value="1"/>
</dbReference>
<gene>
    <name evidence="9" type="ORF">G3570_01835</name>
</gene>
<evidence type="ECO:0000256" key="6">
    <source>
        <dbReference type="ARBA" id="ARBA00023136"/>
    </source>
</evidence>
<protein>
    <submittedName>
        <fullName evidence="9">Aquaporin family protein</fullName>
    </submittedName>
</protein>
<comment type="caution">
    <text evidence="9">The sequence shown here is derived from an EMBL/GenBank/DDBJ whole genome shotgun (WGS) entry which is preliminary data.</text>
</comment>
<evidence type="ECO:0000256" key="8">
    <source>
        <dbReference type="SAM" id="Phobius"/>
    </source>
</evidence>
<evidence type="ECO:0000256" key="5">
    <source>
        <dbReference type="ARBA" id="ARBA00022989"/>
    </source>
</evidence>
<dbReference type="RefSeq" id="WP_165138589.1">
    <property type="nucleotide sequence ID" value="NZ_JAALLT010000001.1"/>
</dbReference>
<evidence type="ECO:0000313" key="9">
    <source>
        <dbReference type="EMBL" id="NGP75356.1"/>
    </source>
</evidence>
<reference evidence="9 10" key="1">
    <citation type="submission" date="2020-02" db="EMBL/GenBank/DDBJ databases">
        <title>Balneolaceae bacterium YR4-1, complete genome.</title>
        <authorList>
            <person name="Li Y."/>
            <person name="Wu S."/>
        </authorList>
    </citation>
    <scope>NUCLEOTIDE SEQUENCE [LARGE SCALE GENOMIC DNA]</scope>
    <source>
        <strain evidence="9 10">YR4-1</strain>
    </source>
</reference>
<accession>A0A6M1ST76</accession>
<sequence length="269" mass="27823">MLDFSPLSKYLAEVLGTFLLCLLGNGVVANVVLAKTKGQGGGGGGAWLLINTAWGFGVAIAVYAVGWISGAHINPAVTVGLAFIGEFSWALVPGYIIAQVLGAFLSGVIVYMTYKTHFDVTKEPADKLAVFSTIPAIRSLGWNTVTEIVGTAVLMIGILGITSGATGNPGEIEGEFITGGVAGGMQPFIVGVLVWAIGMSLGGPTGYAINPARDLGPRLAHALLPIKGKGSNDWEYGLIVPIIGPIIGGILGCYIWVLFTSYLTTIAIN</sequence>
<keyword evidence="6 8" id="KW-0472">Membrane</keyword>
<dbReference type="GO" id="GO:0015254">
    <property type="term" value="F:glycerol channel activity"/>
    <property type="evidence" value="ECO:0007669"/>
    <property type="project" value="TreeGrafter"/>
</dbReference>
<organism evidence="9 10">
    <name type="scientific">Halalkalibaculum roseum</name>
    <dbReference type="NCBI Taxonomy" id="2709311"/>
    <lineage>
        <taxon>Bacteria</taxon>
        <taxon>Pseudomonadati</taxon>
        <taxon>Balneolota</taxon>
        <taxon>Balneolia</taxon>
        <taxon>Balneolales</taxon>
        <taxon>Balneolaceae</taxon>
        <taxon>Halalkalibaculum</taxon>
    </lineage>
</organism>
<dbReference type="PANTHER" id="PTHR43829">
    <property type="entry name" value="AQUAPORIN OR AQUAGLYCEROPORIN RELATED"/>
    <property type="match status" value="1"/>
</dbReference>
<keyword evidence="3 7" id="KW-0813">Transport</keyword>
<evidence type="ECO:0000256" key="2">
    <source>
        <dbReference type="ARBA" id="ARBA00006175"/>
    </source>
</evidence>
<dbReference type="GO" id="GO:0005886">
    <property type="term" value="C:plasma membrane"/>
    <property type="evidence" value="ECO:0007669"/>
    <property type="project" value="TreeGrafter"/>
</dbReference>
<name>A0A6M1ST76_9BACT</name>
<keyword evidence="5 8" id="KW-1133">Transmembrane helix</keyword>